<feature type="transmembrane region" description="Helical" evidence="1">
    <location>
        <begin position="20"/>
        <end position="40"/>
    </location>
</feature>
<name>A0A8S5MWI9_9CAUD</name>
<dbReference type="EMBL" id="BK014999">
    <property type="protein sequence ID" value="DAD86471.1"/>
    <property type="molecule type" value="Genomic_DNA"/>
</dbReference>
<keyword evidence="1" id="KW-0812">Transmembrane</keyword>
<evidence type="ECO:0000256" key="1">
    <source>
        <dbReference type="SAM" id="Phobius"/>
    </source>
</evidence>
<organism evidence="2">
    <name type="scientific">Siphoviridae sp. ctsBB38</name>
    <dbReference type="NCBI Taxonomy" id="2826482"/>
    <lineage>
        <taxon>Viruses</taxon>
        <taxon>Duplodnaviria</taxon>
        <taxon>Heunggongvirae</taxon>
        <taxon>Uroviricota</taxon>
        <taxon>Caudoviricetes</taxon>
    </lineage>
</organism>
<reference evidence="2" key="1">
    <citation type="journal article" date="2021" name="Proc. Natl. Acad. Sci. U.S.A.">
        <title>A Catalog of Tens of Thousands of Viruses from Human Metagenomes Reveals Hidden Associations with Chronic Diseases.</title>
        <authorList>
            <person name="Tisza M.J."/>
            <person name="Buck C.B."/>
        </authorList>
    </citation>
    <scope>NUCLEOTIDE SEQUENCE</scope>
    <source>
        <strain evidence="2">CtsBB38</strain>
    </source>
</reference>
<protein>
    <submittedName>
        <fullName evidence="2">Uncharacterized protein</fullName>
    </submittedName>
</protein>
<sequence>MNKTNFIIAVIDEAIGIAELMWGDPLFGGVMILLGFLLVLMEV</sequence>
<keyword evidence="1" id="KW-0472">Membrane</keyword>
<proteinExistence type="predicted"/>
<keyword evidence="1" id="KW-1133">Transmembrane helix</keyword>
<accession>A0A8S5MWI9</accession>
<evidence type="ECO:0000313" key="2">
    <source>
        <dbReference type="EMBL" id="DAD86471.1"/>
    </source>
</evidence>